<proteinExistence type="inferred from homology"/>
<dbReference type="RefSeq" id="WP_043348333.1">
    <property type="nucleotide sequence ID" value="NZ_CP010536.1"/>
</dbReference>
<dbReference type="CDD" id="cd13578">
    <property type="entry name" value="PBP2_Bug27"/>
    <property type="match status" value="1"/>
</dbReference>
<keyword evidence="2" id="KW-0732">Signal</keyword>
<dbReference type="AlphaFoldDB" id="A0A0C4YBY2"/>
<dbReference type="Gene3D" id="3.40.190.10">
    <property type="entry name" value="Periplasmic binding protein-like II"/>
    <property type="match status" value="1"/>
</dbReference>
<name>A0A0C4YBY2_9BURK</name>
<comment type="similarity">
    <text evidence="1">Belongs to the UPF0065 (bug) family.</text>
</comment>
<dbReference type="EMBL" id="CP010536">
    <property type="protein sequence ID" value="AJG20438.1"/>
    <property type="molecule type" value="Genomic_DNA"/>
</dbReference>
<dbReference type="PIRSF" id="PIRSF017082">
    <property type="entry name" value="YflP"/>
    <property type="match status" value="1"/>
</dbReference>
<evidence type="ECO:0000313" key="3">
    <source>
        <dbReference type="EMBL" id="AJG20438.1"/>
    </source>
</evidence>
<feature type="chain" id="PRO_5002185589" evidence="2">
    <location>
        <begin position="26"/>
        <end position="325"/>
    </location>
</feature>
<dbReference type="STRING" id="68895.RR42_m3068"/>
<organism evidence="3 4">
    <name type="scientific">Cupriavidus basilensis</name>
    <dbReference type="NCBI Taxonomy" id="68895"/>
    <lineage>
        <taxon>Bacteria</taxon>
        <taxon>Pseudomonadati</taxon>
        <taxon>Pseudomonadota</taxon>
        <taxon>Betaproteobacteria</taxon>
        <taxon>Burkholderiales</taxon>
        <taxon>Burkholderiaceae</taxon>
        <taxon>Cupriavidus</taxon>
    </lineage>
</organism>
<feature type="signal peptide" evidence="2">
    <location>
        <begin position="1"/>
        <end position="25"/>
    </location>
</feature>
<dbReference type="OrthoDB" id="8678477at2"/>
<dbReference type="Gene3D" id="3.40.190.150">
    <property type="entry name" value="Bordetella uptake gene, domain 1"/>
    <property type="match status" value="1"/>
</dbReference>
<evidence type="ECO:0000256" key="2">
    <source>
        <dbReference type="SAM" id="SignalP"/>
    </source>
</evidence>
<evidence type="ECO:0000313" key="4">
    <source>
        <dbReference type="Proteomes" id="UP000031843"/>
    </source>
</evidence>
<dbReference type="Proteomes" id="UP000031843">
    <property type="component" value="Chromosome main"/>
</dbReference>
<dbReference type="PANTHER" id="PTHR42928">
    <property type="entry name" value="TRICARBOXYLATE-BINDING PROTEIN"/>
    <property type="match status" value="1"/>
</dbReference>
<dbReference type="KEGG" id="cbw:RR42_m3068"/>
<dbReference type="InterPro" id="IPR042100">
    <property type="entry name" value="Bug_dom1"/>
</dbReference>
<dbReference type="Pfam" id="PF03401">
    <property type="entry name" value="TctC"/>
    <property type="match status" value="1"/>
</dbReference>
<accession>A0A0C4YBY2</accession>
<protein>
    <submittedName>
        <fullName evidence="3">Tricarboxylate transport protein TctC</fullName>
    </submittedName>
</protein>
<keyword evidence="4" id="KW-1185">Reference proteome</keyword>
<evidence type="ECO:0000256" key="1">
    <source>
        <dbReference type="ARBA" id="ARBA00006987"/>
    </source>
</evidence>
<dbReference type="SUPFAM" id="SSF53850">
    <property type="entry name" value="Periplasmic binding protein-like II"/>
    <property type="match status" value="1"/>
</dbReference>
<dbReference type="PANTHER" id="PTHR42928:SF5">
    <property type="entry name" value="BLR1237 PROTEIN"/>
    <property type="match status" value="1"/>
</dbReference>
<sequence>MRFPIRLCATALCWLAAGTSSLAHAQAWPAAKPIRLVVTYAPGGGADTMARMISPRLGQELGQTIVVDNRPGAGGQIGTDLVAKSAPDGYTVLLDAASFAANPSLYKRLPYDPVKSFIPVSVLALYPNMLVVNPRFPAKTTQELVAMARAKPGSIAYASSGNGSAQHLAGALFAQRMKLDLLHVPYKGGGPAMADVIAGQVPVFFANTASGLQHVRAGKLRVLGVTGARRTAILPDTPTLAEAGVPHYEVYEWNGVFLPAGTPPEIVKRLSDAIRKVINLPENRERVTSLGGEIVAGTPAEAAKFVQAQTTEWAKVIKEGNIQLD</sequence>
<reference evidence="3 4" key="1">
    <citation type="journal article" date="2015" name="Genome Announc.">
        <title>Complete Genome Sequence of Cupriavidus basilensis 4G11, Isolated from the Oak Ridge Field Research Center Site.</title>
        <authorList>
            <person name="Ray J."/>
            <person name="Waters R.J."/>
            <person name="Skerker J.M."/>
            <person name="Kuehl J.V."/>
            <person name="Price M.N."/>
            <person name="Huang J."/>
            <person name="Chakraborty R."/>
            <person name="Arkin A.P."/>
            <person name="Deutschbauer A."/>
        </authorList>
    </citation>
    <scope>NUCLEOTIDE SEQUENCE [LARGE SCALE GENOMIC DNA]</scope>
    <source>
        <strain evidence="3">4G11</strain>
    </source>
</reference>
<dbReference type="InterPro" id="IPR005064">
    <property type="entry name" value="BUG"/>
</dbReference>
<gene>
    <name evidence="3" type="ORF">RR42_m3068</name>
</gene>